<dbReference type="PROSITE" id="PS50234">
    <property type="entry name" value="VWFA"/>
    <property type="match status" value="1"/>
</dbReference>
<comment type="caution">
    <text evidence="3">The sequence shown here is derived from an EMBL/GenBank/DDBJ whole genome shotgun (WGS) entry which is preliminary data.</text>
</comment>
<dbReference type="InterPro" id="IPR051324">
    <property type="entry name" value="Stress/Tellurium_Resist"/>
</dbReference>
<evidence type="ECO:0000313" key="4">
    <source>
        <dbReference type="Proteomes" id="UP001595665"/>
    </source>
</evidence>
<protein>
    <submittedName>
        <fullName evidence="3">VWA domain-containing protein</fullName>
    </submittedName>
</protein>
<dbReference type="PANTHER" id="PTHR32097">
    <property type="entry name" value="CAMP-BINDING PROTEIN 1-RELATED"/>
    <property type="match status" value="1"/>
</dbReference>
<name>A0ABV7PJS2_9BURK</name>
<dbReference type="CDD" id="cd00198">
    <property type="entry name" value="vWFA"/>
    <property type="match status" value="1"/>
</dbReference>
<keyword evidence="4" id="KW-1185">Reference proteome</keyword>
<reference evidence="4" key="1">
    <citation type="journal article" date="2019" name="Int. J. Syst. Evol. Microbiol.">
        <title>The Global Catalogue of Microorganisms (GCM) 10K type strain sequencing project: providing services to taxonomists for standard genome sequencing and annotation.</title>
        <authorList>
            <consortium name="The Broad Institute Genomics Platform"/>
            <consortium name="The Broad Institute Genome Sequencing Center for Infectious Disease"/>
            <person name="Wu L."/>
            <person name="Ma J."/>
        </authorList>
    </citation>
    <scope>NUCLEOTIDE SEQUENCE [LARGE SCALE GENOMIC DNA]</scope>
    <source>
        <strain evidence="4">CCM 7480</strain>
    </source>
</reference>
<sequence length="459" mass="49611">MKQLKRGERLALAEHAPGGVLRAGLAAEGLALDFACFALDAGGKLVGEPYMTFFNQPVSPCGGVRSAAVGSDRDGFAFELGRLPASVARLVITASVDGDGRMSQLRAGHLRLLVQQGAQDAEFARVDFSGQDFAAEQALMLGELYRKDGGWRFMAVGQGFNGGLAALVAHFGADVAPSAPAPAPAPQAGAIPAKPPAVNLEKRVEQAAPQLVSLVKSAGVSLAKVGLEQHRARVCLVLDISGSMSSLYRKGLVQAFAERILALGCRFDDDGEIDVFLFGRNVHHVAPMGLSNFRGYVGQLIERHPLEGDTRYGAAMQAVRRHYFPDAGGGERKQPLVQRNKQGDKAALPVYVMFVTDGGTSDQPLTERQLRWASREPIFWQFMGIGKGKKSKSKRLLNFADSDFPFLEKLDELDGRLIDNADFFAVASPDEHSDAQLYDLLMSEYPDWLKQAAREKLLG</sequence>
<feature type="domain" description="VWFA" evidence="2">
    <location>
        <begin position="233"/>
        <end position="441"/>
    </location>
</feature>
<dbReference type="RefSeq" id="WP_312552334.1">
    <property type="nucleotide sequence ID" value="NZ_JBHRVV010000001.1"/>
</dbReference>
<dbReference type="CDD" id="cd06974">
    <property type="entry name" value="TerD_like"/>
    <property type="match status" value="1"/>
</dbReference>
<dbReference type="SUPFAM" id="SSF53300">
    <property type="entry name" value="vWA-like"/>
    <property type="match status" value="1"/>
</dbReference>
<evidence type="ECO:0000259" key="2">
    <source>
        <dbReference type="PROSITE" id="PS50234"/>
    </source>
</evidence>
<dbReference type="InterPro" id="IPR002035">
    <property type="entry name" value="VWF_A"/>
</dbReference>
<accession>A0ABV7PJS2</accession>
<proteinExistence type="predicted"/>
<dbReference type="EMBL" id="JBHRVV010000001">
    <property type="protein sequence ID" value="MFC3458132.1"/>
    <property type="molecule type" value="Genomic_DNA"/>
</dbReference>
<keyword evidence="1" id="KW-0778">Tellurium resistance</keyword>
<dbReference type="Pfam" id="PF02342">
    <property type="entry name" value="TerD"/>
    <property type="match status" value="1"/>
</dbReference>
<evidence type="ECO:0000313" key="3">
    <source>
        <dbReference type="EMBL" id="MFC3458132.1"/>
    </source>
</evidence>
<dbReference type="Gene3D" id="2.60.60.30">
    <property type="entry name" value="sav2460 like domains"/>
    <property type="match status" value="1"/>
</dbReference>
<dbReference type="InterPro" id="IPR003325">
    <property type="entry name" value="TerD"/>
</dbReference>
<dbReference type="SMART" id="SM00327">
    <property type="entry name" value="VWA"/>
    <property type="match status" value="1"/>
</dbReference>
<dbReference type="Proteomes" id="UP001595665">
    <property type="component" value="Unassembled WGS sequence"/>
</dbReference>
<dbReference type="InterPro" id="IPR036465">
    <property type="entry name" value="vWFA_dom_sf"/>
</dbReference>
<dbReference type="Gene3D" id="3.40.50.410">
    <property type="entry name" value="von Willebrand factor, type A domain"/>
    <property type="match status" value="1"/>
</dbReference>
<gene>
    <name evidence="3" type="ORF">ACFOPH_07735</name>
</gene>
<evidence type="ECO:0000256" key="1">
    <source>
        <dbReference type="ARBA" id="ARBA00022686"/>
    </source>
</evidence>
<dbReference type="InterPro" id="IPR019303">
    <property type="entry name" value="vWA_TerF_C"/>
</dbReference>
<dbReference type="PANTHER" id="PTHR32097:SF3">
    <property type="entry name" value="TELLURITE RESISTANCE PROTEIN"/>
    <property type="match status" value="1"/>
</dbReference>
<organism evidence="3 4">
    <name type="scientific">Massilia haematophila</name>
    <dbReference type="NCBI Taxonomy" id="457923"/>
    <lineage>
        <taxon>Bacteria</taxon>
        <taxon>Pseudomonadati</taxon>
        <taxon>Pseudomonadota</taxon>
        <taxon>Betaproteobacteria</taxon>
        <taxon>Burkholderiales</taxon>
        <taxon>Oxalobacteraceae</taxon>
        <taxon>Telluria group</taxon>
        <taxon>Massilia</taxon>
    </lineage>
</organism>
<dbReference type="Pfam" id="PF10138">
    <property type="entry name" value="vWA-TerF-like"/>
    <property type="match status" value="1"/>
</dbReference>